<dbReference type="Proteomes" id="UP000035021">
    <property type="component" value="Unassembled WGS sequence"/>
</dbReference>
<dbReference type="CDD" id="cd01174">
    <property type="entry name" value="ribokinase"/>
    <property type="match status" value="1"/>
</dbReference>
<reference evidence="11 12" key="1">
    <citation type="submission" date="2013-02" db="EMBL/GenBank/DDBJ databases">
        <title>Whole genome shotgun sequence of Gordonia paraffinivorans NBRC 108238.</title>
        <authorList>
            <person name="Isaki-Nakamura S."/>
            <person name="Hosoyama A."/>
            <person name="Tsuchikane K."/>
            <person name="Ando Y."/>
            <person name="Baba S."/>
            <person name="Ohji S."/>
            <person name="Hamada M."/>
            <person name="Tamura T."/>
            <person name="Yamazoe A."/>
            <person name="Yamazaki S."/>
            <person name="Fujita N."/>
        </authorList>
    </citation>
    <scope>NUCLEOTIDE SEQUENCE [LARGE SCALE GENOMIC DNA]</scope>
    <source>
        <strain evidence="11 12">NBRC 108238</strain>
    </source>
</reference>
<evidence type="ECO:0000313" key="11">
    <source>
        <dbReference type="EMBL" id="GAC85272.1"/>
    </source>
</evidence>
<feature type="active site" description="Proton acceptor" evidence="9">
    <location>
        <position position="283"/>
    </location>
</feature>
<comment type="subunit">
    <text evidence="9">Homodimer.</text>
</comment>
<comment type="similarity">
    <text evidence="9">Belongs to the carbohydrate kinase PfkB family. Ribokinase subfamily.</text>
</comment>
<feature type="domain" description="Carbohydrate kinase PfkB" evidence="10">
    <location>
        <begin position="28"/>
        <end position="325"/>
    </location>
</feature>
<comment type="caution">
    <text evidence="9">Lacks conserved residue(s) required for the propagation of feature annotation.</text>
</comment>
<feature type="binding site" evidence="9">
    <location>
        <begin position="282"/>
        <end position="283"/>
    </location>
    <ligand>
        <name>ATP</name>
        <dbReference type="ChEBI" id="CHEBI:30616"/>
    </ligand>
</feature>
<keyword evidence="7 9" id="KW-0630">Potassium</keyword>
<comment type="activity regulation">
    <text evidence="9">Activated by a monovalent cation that binds near, but not in, the active site. The most likely occupant of the site in vivo is potassium. Ion binding induces a conformational change that may alter substrate affinity.</text>
</comment>
<dbReference type="EMBL" id="BAOQ01000033">
    <property type="protein sequence ID" value="GAC85272.1"/>
    <property type="molecule type" value="Genomic_DNA"/>
</dbReference>
<feature type="binding site" evidence="9">
    <location>
        <position position="212"/>
    </location>
    <ligand>
        <name>ATP</name>
        <dbReference type="ChEBI" id="CHEBI:30616"/>
    </ligand>
</feature>
<protein>
    <recommendedName>
        <fullName evidence="9">Ribokinase</fullName>
        <shortName evidence="9">RK</shortName>
        <ecNumber evidence="9">2.7.1.15</ecNumber>
    </recommendedName>
</protein>
<organism evidence="11 12">
    <name type="scientific">Gordonia paraffinivorans NBRC 108238</name>
    <dbReference type="NCBI Taxonomy" id="1223543"/>
    <lineage>
        <taxon>Bacteria</taxon>
        <taxon>Bacillati</taxon>
        <taxon>Actinomycetota</taxon>
        <taxon>Actinomycetes</taxon>
        <taxon>Mycobacteriales</taxon>
        <taxon>Gordoniaceae</taxon>
        <taxon>Gordonia</taxon>
    </lineage>
</organism>
<feature type="binding site" evidence="9">
    <location>
        <position position="318"/>
    </location>
    <ligand>
        <name>K(+)</name>
        <dbReference type="ChEBI" id="CHEBI:29103"/>
    </ligand>
</feature>
<comment type="pathway">
    <text evidence="9">Carbohydrate metabolism; D-ribose degradation; D-ribose 5-phosphate from beta-D-ribopyranose: step 2/2.</text>
</comment>
<dbReference type="HAMAP" id="MF_01987">
    <property type="entry name" value="Ribokinase"/>
    <property type="match status" value="1"/>
</dbReference>
<gene>
    <name evidence="11" type="primary">rbsk</name>
    <name evidence="9" type="synonym">rbsK</name>
    <name evidence="11" type="ORF">GP2_033_00050</name>
</gene>
<dbReference type="PANTHER" id="PTHR10584:SF166">
    <property type="entry name" value="RIBOKINASE"/>
    <property type="match status" value="1"/>
</dbReference>
<evidence type="ECO:0000256" key="4">
    <source>
        <dbReference type="ARBA" id="ARBA00022777"/>
    </source>
</evidence>
<keyword evidence="4 9" id="KW-0418">Kinase</keyword>
<keyword evidence="6 9" id="KW-0460">Magnesium</keyword>
<comment type="catalytic activity">
    <reaction evidence="9">
        <text>D-ribose + ATP = D-ribose 5-phosphate + ADP + H(+)</text>
        <dbReference type="Rhea" id="RHEA:13697"/>
        <dbReference type="ChEBI" id="CHEBI:15378"/>
        <dbReference type="ChEBI" id="CHEBI:30616"/>
        <dbReference type="ChEBI" id="CHEBI:47013"/>
        <dbReference type="ChEBI" id="CHEBI:78346"/>
        <dbReference type="ChEBI" id="CHEBI:456216"/>
        <dbReference type="EC" id="2.7.1.15"/>
    </reaction>
</comment>
<evidence type="ECO:0000256" key="8">
    <source>
        <dbReference type="ARBA" id="ARBA00023277"/>
    </source>
</evidence>
<feature type="binding site" evidence="9">
    <location>
        <position position="279"/>
    </location>
    <ligand>
        <name>K(+)</name>
        <dbReference type="ChEBI" id="CHEBI:29103"/>
    </ligand>
</feature>
<dbReference type="PRINTS" id="PR00990">
    <property type="entry name" value="RIBOKINASE"/>
</dbReference>
<evidence type="ECO:0000256" key="7">
    <source>
        <dbReference type="ARBA" id="ARBA00022958"/>
    </source>
</evidence>
<proteinExistence type="inferred from homology"/>
<evidence type="ECO:0000256" key="6">
    <source>
        <dbReference type="ARBA" id="ARBA00022842"/>
    </source>
</evidence>
<dbReference type="Gene3D" id="3.40.1190.20">
    <property type="match status" value="1"/>
</dbReference>
<accession>A0ABQ0INY9</accession>
<dbReference type="EC" id="2.7.1.15" evidence="9"/>
<keyword evidence="9" id="KW-0963">Cytoplasm</keyword>
<evidence type="ECO:0000313" key="12">
    <source>
        <dbReference type="Proteomes" id="UP000035021"/>
    </source>
</evidence>
<evidence type="ECO:0000259" key="10">
    <source>
        <dbReference type="Pfam" id="PF00294"/>
    </source>
</evidence>
<name>A0ABQ0INY9_9ACTN</name>
<dbReference type="InterPro" id="IPR011877">
    <property type="entry name" value="Ribokinase"/>
</dbReference>
<evidence type="ECO:0000256" key="5">
    <source>
        <dbReference type="ARBA" id="ARBA00022840"/>
    </source>
</evidence>
<keyword evidence="5 9" id="KW-0067">ATP-binding</keyword>
<keyword evidence="2 9" id="KW-0479">Metal-binding</keyword>
<keyword evidence="3 9" id="KW-0547">Nucleotide-binding</keyword>
<dbReference type="InterPro" id="IPR029056">
    <property type="entry name" value="Ribokinase-like"/>
</dbReference>
<dbReference type="PANTHER" id="PTHR10584">
    <property type="entry name" value="SUGAR KINASE"/>
    <property type="match status" value="1"/>
</dbReference>
<feature type="binding site" evidence="9">
    <location>
        <begin position="65"/>
        <end position="69"/>
    </location>
    <ligand>
        <name>substrate</name>
    </ligand>
</feature>
<evidence type="ECO:0000256" key="2">
    <source>
        <dbReference type="ARBA" id="ARBA00022723"/>
    </source>
</evidence>
<comment type="function">
    <text evidence="9">Catalyzes the phosphorylation of ribose at O-5 in a reaction requiring ATP and magnesium. The resulting D-ribose-5-phosphate can then be used either for sythesis of nucleotides, histidine, and tryptophan, or as a component of the pentose phosphate pathway.</text>
</comment>
<comment type="caution">
    <text evidence="11">The sequence shown here is derived from an EMBL/GenBank/DDBJ whole genome shotgun (WGS) entry which is preliminary data.</text>
</comment>
<dbReference type="SUPFAM" id="SSF53613">
    <property type="entry name" value="Ribokinase-like"/>
    <property type="match status" value="1"/>
</dbReference>
<evidence type="ECO:0000256" key="1">
    <source>
        <dbReference type="ARBA" id="ARBA00022679"/>
    </source>
</evidence>
<dbReference type="Pfam" id="PF00294">
    <property type="entry name" value="PfkB"/>
    <property type="match status" value="1"/>
</dbReference>
<feature type="binding site" evidence="9">
    <location>
        <position position="277"/>
    </location>
    <ligand>
        <name>K(+)</name>
        <dbReference type="ChEBI" id="CHEBI:29103"/>
    </ligand>
</feature>
<feature type="binding site" evidence="9">
    <location>
        <position position="316"/>
    </location>
    <ligand>
        <name>K(+)</name>
        <dbReference type="ChEBI" id="CHEBI:29103"/>
    </ligand>
</feature>
<comment type="subcellular location">
    <subcellularLocation>
        <location evidence="9">Cytoplasm</location>
    </subcellularLocation>
</comment>
<keyword evidence="8 9" id="KW-0119">Carbohydrate metabolism</keyword>
<feature type="binding site" evidence="9">
    <location>
        <position position="168"/>
    </location>
    <ligand>
        <name>substrate</name>
    </ligand>
</feature>
<feature type="binding site" evidence="9">
    <location>
        <position position="283"/>
    </location>
    <ligand>
        <name>substrate</name>
    </ligand>
</feature>
<keyword evidence="12" id="KW-1185">Reference proteome</keyword>
<dbReference type="InterPro" id="IPR011611">
    <property type="entry name" value="PfkB_dom"/>
</dbReference>
<sequence length="338" mass="33092">MDCTATDFGVARPGAPAEEQAVSESEAARVLVIGAVNVDLVVESDRLPGPGETVVGSDLVRHGGGKGANAAVAAARAGASVRFCGAVGDEDMGASALDGLAGEGVDTSHVAVIDGVSTGAALIVVDRDGENQIAVAAGANRRVDPGRCRGAVEHARSWDAGCVLVSTEIPAAAVSAALGAARDQGIPTVLNPAPVSAGIIDVLTTADVVTPNSAELGGLYRGLFAPGTTPSVPQMAHAVAEHCGVTVVVTLGADGALVADGRRTTPIPAVSVDPVVDTTGAGDTFNGVLAASLAAGDDITTAVRRGVAAGSLSVTRTGARTGMPTADAIARAMRAGSA</sequence>
<evidence type="ECO:0000256" key="3">
    <source>
        <dbReference type="ARBA" id="ARBA00022741"/>
    </source>
</evidence>
<evidence type="ECO:0000256" key="9">
    <source>
        <dbReference type="HAMAP-Rule" id="MF_01987"/>
    </source>
</evidence>
<dbReference type="InterPro" id="IPR002139">
    <property type="entry name" value="Ribo/fructo_kinase"/>
</dbReference>
<feature type="binding site" evidence="9">
    <location>
        <position position="313"/>
    </location>
    <ligand>
        <name>K(+)</name>
        <dbReference type="ChEBI" id="CHEBI:29103"/>
    </ligand>
</feature>
<comment type="cofactor">
    <cofactor evidence="9">
        <name>Mg(2+)</name>
        <dbReference type="ChEBI" id="CHEBI:18420"/>
    </cofactor>
    <text evidence="9">Requires a divalent cation, most likely magnesium in vivo, as an electrophilic catalyst to aid phosphoryl group transfer. It is the chelate of the metal and the nucleotide that is the actual substrate.</text>
</comment>
<keyword evidence="1 9" id="KW-0808">Transferase</keyword>
<feature type="binding site" evidence="9">
    <location>
        <begin position="37"/>
        <end position="39"/>
    </location>
    <ligand>
        <name>substrate</name>
    </ligand>
</feature>
<feature type="binding site" evidence="9">
    <location>
        <begin position="250"/>
        <end position="255"/>
    </location>
    <ligand>
        <name>ATP</name>
        <dbReference type="ChEBI" id="CHEBI:30616"/>
    </ligand>
</feature>